<dbReference type="Gene3D" id="3.40.50.1820">
    <property type="entry name" value="alpha/beta hydrolase"/>
    <property type="match status" value="1"/>
</dbReference>
<dbReference type="EMBL" id="NWSH01000459">
    <property type="protein sequence ID" value="PCG76250.1"/>
    <property type="molecule type" value="Genomic_DNA"/>
</dbReference>
<dbReference type="SUPFAM" id="SSF53474">
    <property type="entry name" value="alpha/beta-Hydrolases"/>
    <property type="match status" value="1"/>
</dbReference>
<dbReference type="FunFam" id="3.40.50.1820:FF:000092">
    <property type="entry name" value="Carboxylic ester hydrolase"/>
    <property type="match status" value="1"/>
</dbReference>
<gene>
    <name evidence="8" type="ORF">B5V51_9945</name>
</gene>
<dbReference type="PROSITE" id="PS00122">
    <property type="entry name" value="CARBOXYLESTERASE_B_1"/>
    <property type="match status" value="1"/>
</dbReference>
<dbReference type="Pfam" id="PF00135">
    <property type="entry name" value="COesterase"/>
    <property type="match status" value="1"/>
</dbReference>
<evidence type="ECO:0000256" key="5">
    <source>
        <dbReference type="ARBA" id="ARBA00023180"/>
    </source>
</evidence>
<feature type="domain" description="Carboxylesterase type B" evidence="7">
    <location>
        <begin position="30"/>
        <end position="546"/>
    </location>
</feature>
<evidence type="ECO:0000259" key="7">
    <source>
        <dbReference type="Pfam" id="PF00135"/>
    </source>
</evidence>
<dbReference type="GO" id="GO:0052689">
    <property type="term" value="F:carboxylic ester hydrolase activity"/>
    <property type="evidence" value="ECO:0007669"/>
    <property type="project" value="UniProtKB-KW"/>
</dbReference>
<dbReference type="STRING" id="7102.A0A2A4JXU8"/>
<evidence type="ECO:0000256" key="2">
    <source>
        <dbReference type="ARBA" id="ARBA00022487"/>
    </source>
</evidence>
<evidence type="ECO:0000256" key="6">
    <source>
        <dbReference type="RuleBase" id="RU361235"/>
    </source>
</evidence>
<keyword evidence="3 6" id="KW-0378">Hydrolase</keyword>
<evidence type="ECO:0000256" key="3">
    <source>
        <dbReference type="ARBA" id="ARBA00022801"/>
    </source>
</evidence>
<comment type="caution">
    <text evidence="8">The sequence shown here is derived from an EMBL/GenBank/DDBJ whole genome shotgun (WGS) entry which is preliminary data.</text>
</comment>
<accession>A0A2A4JXU8</accession>
<organism evidence="8">
    <name type="scientific">Heliothis virescens</name>
    <name type="common">Tobacco budworm moth</name>
    <dbReference type="NCBI Taxonomy" id="7102"/>
    <lineage>
        <taxon>Eukaryota</taxon>
        <taxon>Metazoa</taxon>
        <taxon>Ecdysozoa</taxon>
        <taxon>Arthropoda</taxon>
        <taxon>Hexapoda</taxon>
        <taxon>Insecta</taxon>
        <taxon>Pterygota</taxon>
        <taxon>Neoptera</taxon>
        <taxon>Endopterygota</taxon>
        <taxon>Lepidoptera</taxon>
        <taxon>Glossata</taxon>
        <taxon>Ditrysia</taxon>
        <taxon>Noctuoidea</taxon>
        <taxon>Noctuidae</taxon>
        <taxon>Heliothinae</taxon>
        <taxon>Heliothis</taxon>
    </lineage>
</organism>
<keyword evidence="2" id="KW-0719">Serine esterase</keyword>
<proteinExistence type="inferred from homology"/>
<comment type="similarity">
    <text evidence="1 6">Belongs to the type-B carboxylesterase/lipase family.</text>
</comment>
<dbReference type="PANTHER" id="PTHR11559">
    <property type="entry name" value="CARBOXYLESTERASE"/>
    <property type="match status" value="1"/>
</dbReference>
<protein>
    <recommendedName>
        <fullName evidence="6">Carboxylic ester hydrolase</fullName>
        <ecNumber evidence="6">3.1.1.-</ecNumber>
    </recommendedName>
</protein>
<evidence type="ECO:0000313" key="8">
    <source>
        <dbReference type="EMBL" id="PCG76250.1"/>
    </source>
</evidence>
<evidence type="ECO:0000256" key="4">
    <source>
        <dbReference type="ARBA" id="ARBA00023157"/>
    </source>
</evidence>
<sequence length="563" mass="63667">MFIIKTIEKLVVRTKPSARRFSSVGNSQDNPIVTVKQGKLKGAVKKCLDGSPYYSFKGIRYAEPPVGELRFRAPVPIKPWEGIKDAIEHGPVCPQFDMAILDYVEGNEDCLSLNVYTKSLQPSSKLPVMVYIHGGAFLSGSGNSETYGPEFLFLHDVILVTINYRLEALGFLCLDTPEVPGNAGMKDQVVAMRWIKENISTFGGDPDNITLFGESAGGACVNYHMISPMSEGLFHKAIAQSGVCLQYWAQAHQPVERAFRSGKVLGKDTKDPKELLDYLRGLPALDLARLTIKTRTPDEKYRGLPIYYTPTVEKKFEGQEQFLTEDPLEMIMAGKVKKIPFMSGYNTAEGLLLVADHQKKLNVLNKEPSYLVPRDIATIVSKEKLEEFGQRIKDFYFGGRDATGADLQPMVNFHTDINFMYQAHRLVHLYHKMGPTYMYRFNYCTELNIMKGVFGETSVEGACHVDDLFYLFHTPMTQSMYEEKEEIRKAVYNVTKLWADFAKTGNPTPTKGSIDWRPYNSTKEYLLIDKEIKMSGNLEKERTEFWNKMYAEVGLPAITKSNL</sequence>
<keyword evidence="5" id="KW-0325">Glycoprotein</keyword>
<keyword evidence="4" id="KW-1015">Disulfide bond</keyword>
<dbReference type="AlphaFoldDB" id="A0A2A4JXU8"/>
<dbReference type="EC" id="3.1.1.-" evidence="6"/>
<dbReference type="InterPro" id="IPR002018">
    <property type="entry name" value="CarbesteraseB"/>
</dbReference>
<reference evidence="8" key="1">
    <citation type="submission" date="2017-09" db="EMBL/GenBank/DDBJ databases">
        <title>Contemporary evolution of a Lepidopteran species, Heliothis virescens, in response to modern agricultural practices.</title>
        <authorList>
            <person name="Fritz M.L."/>
            <person name="Deyonke A.M."/>
            <person name="Papanicolaou A."/>
            <person name="Micinski S."/>
            <person name="Westbrook J."/>
            <person name="Gould F."/>
        </authorList>
    </citation>
    <scope>NUCLEOTIDE SEQUENCE [LARGE SCALE GENOMIC DNA]</scope>
    <source>
        <strain evidence="8">HvINT-</strain>
        <tissue evidence="8">Whole body</tissue>
    </source>
</reference>
<dbReference type="InterPro" id="IPR019826">
    <property type="entry name" value="Carboxylesterase_B_AS"/>
</dbReference>
<dbReference type="InterPro" id="IPR050309">
    <property type="entry name" value="Type-B_Carboxylest/Lipase"/>
</dbReference>
<name>A0A2A4JXU8_HELVI</name>
<dbReference type="InterPro" id="IPR029058">
    <property type="entry name" value="AB_hydrolase_fold"/>
</dbReference>
<evidence type="ECO:0000256" key="1">
    <source>
        <dbReference type="ARBA" id="ARBA00005964"/>
    </source>
</evidence>